<dbReference type="AlphaFoldDB" id="A0A9D4CFC2"/>
<name>A0A9D4CFC2_DREPO</name>
<sequence>MSNSTNSETYVAVPLSDNSQSATEAEETLVHRHSEFTGSTSMKAAKDSKTTGTAKNKHKPSKCRNVKFDSMDAVDKQYRKIGFSKNNRTLLTAAWRKGTQKDYSS</sequence>
<dbReference type="EMBL" id="JAIWYP010000012">
    <property type="protein sequence ID" value="KAH3724204.1"/>
    <property type="molecule type" value="Genomic_DNA"/>
</dbReference>
<protein>
    <submittedName>
        <fullName evidence="2">Uncharacterized protein</fullName>
    </submittedName>
</protein>
<reference evidence="2" key="2">
    <citation type="submission" date="2020-11" db="EMBL/GenBank/DDBJ databases">
        <authorList>
            <person name="McCartney M.A."/>
            <person name="Auch B."/>
            <person name="Kono T."/>
            <person name="Mallez S."/>
            <person name="Becker A."/>
            <person name="Gohl D.M."/>
            <person name="Silverstein K.A.T."/>
            <person name="Koren S."/>
            <person name="Bechman K.B."/>
            <person name="Herman A."/>
            <person name="Abrahante J.E."/>
            <person name="Garbe J."/>
        </authorList>
    </citation>
    <scope>NUCLEOTIDE SEQUENCE</scope>
    <source>
        <strain evidence="2">Duluth1</strain>
        <tissue evidence="2">Whole animal</tissue>
    </source>
</reference>
<evidence type="ECO:0000313" key="2">
    <source>
        <dbReference type="EMBL" id="KAH3724204.1"/>
    </source>
</evidence>
<dbReference type="Proteomes" id="UP000828390">
    <property type="component" value="Unassembled WGS sequence"/>
</dbReference>
<evidence type="ECO:0000256" key="1">
    <source>
        <dbReference type="SAM" id="MobiDB-lite"/>
    </source>
</evidence>
<gene>
    <name evidence="2" type="ORF">DPMN_050018</name>
</gene>
<organism evidence="2 3">
    <name type="scientific">Dreissena polymorpha</name>
    <name type="common">Zebra mussel</name>
    <name type="synonym">Mytilus polymorpha</name>
    <dbReference type="NCBI Taxonomy" id="45954"/>
    <lineage>
        <taxon>Eukaryota</taxon>
        <taxon>Metazoa</taxon>
        <taxon>Spiralia</taxon>
        <taxon>Lophotrochozoa</taxon>
        <taxon>Mollusca</taxon>
        <taxon>Bivalvia</taxon>
        <taxon>Autobranchia</taxon>
        <taxon>Heteroconchia</taxon>
        <taxon>Euheterodonta</taxon>
        <taxon>Imparidentia</taxon>
        <taxon>Neoheterodontei</taxon>
        <taxon>Myida</taxon>
        <taxon>Dreissenoidea</taxon>
        <taxon>Dreissenidae</taxon>
        <taxon>Dreissena</taxon>
    </lineage>
</organism>
<proteinExistence type="predicted"/>
<keyword evidence="3" id="KW-1185">Reference proteome</keyword>
<accession>A0A9D4CFC2</accession>
<feature type="region of interest" description="Disordered" evidence="1">
    <location>
        <begin position="1"/>
        <end position="62"/>
    </location>
</feature>
<comment type="caution">
    <text evidence="2">The sequence shown here is derived from an EMBL/GenBank/DDBJ whole genome shotgun (WGS) entry which is preliminary data.</text>
</comment>
<evidence type="ECO:0000313" key="3">
    <source>
        <dbReference type="Proteomes" id="UP000828390"/>
    </source>
</evidence>
<reference evidence="2" key="1">
    <citation type="journal article" date="2019" name="bioRxiv">
        <title>The Genome of the Zebra Mussel, Dreissena polymorpha: A Resource for Invasive Species Research.</title>
        <authorList>
            <person name="McCartney M.A."/>
            <person name="Auch B."/>
            <person name="Kono T."/>
            <person name="Mallez S."/>
            <person name="Zhang Y."/>
            <person name="Obille A."/>
            <person name="Becker A."/>
            <person name="Abrahante J.E."/>
            <person name="Garbe J."/>
            <person name="Badalamenti J.P."/>
            <person name="Herman A."/>
            <person name="Mangelson H."/>
            <person name="Liachko I."/>
            <person name="Sullivan S."/>
            <person name="Sone E.D."/>
            <person name="Koren S."/>
            <person name="Silverstein K.A.T."/>
            <person name="Beckman K.B."/>
            <person name="Gohl D.M."/>
        </authorList>
    </citation>
    <scope>NUCLEOTIDE SEQUENCE</scope>
    <source>
        <strain evidence="2">Duluth1</strain>
        <tissue evidence="2">Whole animal</tissue>
    </source>
</reference>